<dbReference type="RefSeq" id="WP_341681575.1">
    <property type="nucleotide sequence ID" value="NZ_JBBYHT010000001.1"/>
</dbReference>
<evidence type="ECO:0008006" key="4">
    <source>
        <dbReference type="Google" id="ProtNLM"/>
    </source>
</evidence>
<feature type="transmembrane region" description="Helical" evidence="1">
    <location>
        <begin position="98"/>
        <end position="119"/>
    </location>
</feature>
<evidence type="ECO:0000313" key="3">
    <source>
        <dbReference type="Proteomes" id="UP001393056"/>
    </source>
</evidence>
<gene>
    <name evidence="2" type="ORF">AAEO58_02265</name>
</gene>
<proteinExistence type="predicted"/>
<sequence>MSVYAKAVIVVGILFGIHFGIAQFLDANFNMSNFLVSYVSQAVLTALVLLALLQIDKKAKEQLGYAFLGLTSAKVILSYVIVTQFLFQGTVIAKELKINFFIAFLIFLCLDAYFVIRLLNKKR</sequence>
<reference evidence="2 3" key="1">
    <citation type="submission" date="2024-04" db="EMBL/GenBank/DDBJ databases">
        <title>Flavobacterium sp. DGU41 16S ribosomal RNA gene Genome sequencing and assembly.</title>
        <authorList>
            <person name="Park S."/>
        </authorList>
    </citation>
    <scope>NUCLEOTIDE SEQUENCE [LARGE SCALE GENOMIC DNA]</scope>
    <source>
        <strain evidence="2 3">DGU41</strain>
    </source>
</reference>
<comment type="caution">
    <text evidence="2">The sequence shown here is derived from an EMBL/GenBank/DDBJ whole genome shotgun (WGS) entry which is preliminary data.</text>
</comment>
<name>A0ABU9I360_9FLAO</name>
<keyword evidence="1" id="KW-0472">Membrane</keyword>
<feature type="transmembrane region" description="Helical" evidence="1">
    <location>
        <begin position="31"/>
        <end position="53"/>
    </location>
</feature>
<accession>A0ABU9I360</accession>
<dbReference type="EMBL" id="JBBYHT010000001">
    <property type="protein sequence ID" value="MEL1246856.1"/>
    <property type="molecule type" value="Genomic_DNA"/>
</dbReference>
<keyword evidence="1" id="KW-0812">Transmembrane</keyword>
<evidence type="ECO:0000256" key="1">
    <source>
        <dbReference type="SAM" id="Phobius"/>
    </source>
</evidence>
<dbReference type="Proteomes" id="UP001393056">
    <property type="component" value="Unassembled WGS sequence"/>
</dbReference>
<protein>
    <recommendedName>
        <fullName evidence="4">ATP synthase protein I</fullName>
    </recommendedName>
</protein>
<keyword evidence="1" id="KW-1133">Transmembrane helix</keyword>
<feature type="transmembrane region" description="Helical" evidence="1">
    <location>
        <begin position="65"/>
        <end position="86"/>
    </location>
</feature>
<keyword evidence="3" id="KW-1185">Reference proteome</keyword>
<feature type="transmembrane region" description="Helical" evidence="1">
    <location>
        <begin position="7"/>
        <end position="25"/>
    </location>
</feature>
<organism evidence="2 3">
    <name type="scientific">Flavobacterium helocola</name>
    <dbReference type="NCBI Taxonomy" id="3139139"/>
    <lineage>
        <taxon>Bacteria</taxon>
        <taxon>Pseudomonadati</taxon>
        <taxon>Bacteroidota</taxon>
        <taxon>Flavobacteriia</taxon>
        <taxon>Flavobacteriales</taxon>
        <taxon>Flavobacteriaceae</taxon>
        <taxon>Flavobacterium</taxon>
    </lineage>
</organism>
<evidence type="ECO:0000313" key="2">
    <source>
        <dbReference type="EMBL" id="MEL1246856.1"/>
    </source>
</evidence>